<evidence type="ECO:0000256" key="2">
    <source>
        <dbReference type="SAM" id="Phobius"/>
    </source>
</evidence>
<dbReference type="PANTHER" id="PTHR33564">
    <property type="entry name" value="TRANSMEMBRANE PROTEIN"/>
    <property type="match status" value="1"/>
</dbReference>
<keyword evidence="2" id="KW-1133">Transmembrane helix</keyword>
<dbReference type="PANTHER" id="PTHR33564:SF11">
    <property type="entry name" value="OS06G0604600 PROTEIN"/>
    <property type="match status" value="1"/>
</dbReference>
<dbReference type="KEGG" id="mnt:21387315"/>
<keyword evidence="2" id="KW-0812">Transmembrane</keyword>
<name>W9QSU4_9ROSA</name>
<evidence type="ECO:0000256" key="1">
    <source>
        <dbReference type="SAM" id="MobiDB-lite"/>
    </source>
</evidence>
<accession>W9QSU4</accession>
<dbReference type="Proteomes" id="UP000030645">
    <property type="component" value="Unassembled WGS sequence"/>
</dbReference>
<protein>
    <submittedName>
        <fullName evidence="3">Uncharacterized protein</fullName>
    </submittedName>
</protein>
<sequence length="146" mass="16003">MSSILSSQGVVLATAMAVSGTVILLAFRLQKSSPNTQFPVTRIPRTQILRSCISSEGSKKDKKKNKQKRVHFAEDAVDPSGDGKEFRRQRSEISNSLNSKSSSSSSVSDSSLKLKKMSNKGMPANRVALYNGILRDRVVHRLAYSC</sequence>
<keyword evidence="2" id="KW-0472">Membrane</keyword>
<reference evidence="4" key="1">
    <citation type="submission" date="2013-01" db="EMBL/GenBank/DDBJ databases">
        <title>Draft Genome Sequence of a Mulberry Tree, Morus notabilis C.K. Schneid.</title>
        <authorList>
            <person name="He N."/>
            <person name="Zhao S."/>
        </authorList>
    </citation>
    <scope>NUCLEOTIDE SEQUENCE</scope>
</reference>
<evidence type="ECO:0000313" key="4">
    <source>
        <dbReference type="Proteomes" id="UP000030645"/>
    </source>
</evidence>
<feature type="transmembrane region" description="Helical" evidence="2">
    <location>
        <begin position="6"/>
        <end position="27"/>
    </location>
</feature>
<proteinExistence type="predicted"/>
<dbReference type="eggNOG" id="ENOG502S4PX">
    <property type="taxonomic scope" value="Eukaryota"/>
</dbReference>
<feature type="compositionally biased region" description="Basic and acidic residues" evidence="1">
    <location>
        <begin position="81"/>
        <end position="91"/>
    </location>
</feature>
<dbReference type="AlphaFoldDB" id="W9QSU4"/>
<dbReference type="STRING" id="981085.W9QSU4"/>
<feature type="region of interest" description="Disordered" evidence="1">
    <location>
        <begin position="52"/>
        <end position="119"/>
    </location>
</feature>
<dbReference type="EMBL" id="KE343712">
    <property type="protein sequence ID" value="EXB39152.1"/>
    <property type="molecule type" value="Genomic_DNA"/>
</dbReference>
<feature type="compositionally biased region" description="Low complexity" evidence="1">
    <location>
        <begin position="94"/>
        <end position="111"/>
    </location>
</feature>
<organism evidence="3 4">
    <name type="scientific">Morus notabilis</name>
    <dbReference type="NCBI Taxonomy" id="981085"/>
    <lineage>
        <taxon>Eukaryota</taxon>
        <taxon>Viridiplantae</taxon>
        <taxon>Streptophyta</taxon>
        <taxon>Embryophyta</taxon>
        <taxon>Tracheophyta</taxon>
        <taxon>Spermatophyta</taxon>
        <taxon>Magnoliopsida</taxon>
        <taxon>eudicotyledons</taxon>
        <taxon>Gunneridae</taxon>
        <taxon>Pentapetalae</taxon>
        <taxon>rosids</taxon>
        <taxon>fabids</taxon>
        <taxon>Rosales</taxon>
        <taxon>Moraceae</taxon>
        <taxon>Moreae</taxon>
        <taxon>Morus</taxon>
    </lineage>
</organism>
<gene>
    <name evidence="3" type="ORF">L484_003791</name>
</gene>
<evidence type="ECO:0000313" key="3">
    <source>
        <dbReference type="EMBL" id="EXB39152.1"/>
    </source>
</evidence>
<feature type="compositionally biased region" description="Basic residues" evidence="1">
    <location>
        <begin position="60"/>
        <end position="70"/>
    </location>
</feature>
<keyword evidence="4" id="KW-1185">Reference proteome</keyword>
<dbReference type="OrthoDB" id="695890at2759"/>